<feature type="region of interest" description="Disordered" evidence="1">
    <location>
        <begin position="297"/>
        <end position="320"/>
    </location>
</feature>
<comment type="caution">
    <text evidence="4">The sequence shown here is derived from an EMBL/GenBank/DDBJ whole genome shotgun (WGS) entry which is preliminary data.</text>
</comment>
<gene>
    <name evidence="4" type="ORF">FAZ69_11430</name>
</gene>
<evidence type="ECO:0000313" key="5">
    <source>
        <dbReference type="Proteomes" id="UP000305539"/>
    </source>
</evidence>
<dbReference type="Pfam" id="PF02470">
    <property type="entry name" value="MlaD"/>
    <property type="match status" value="1"/>
</dbReference>
<keyword evidence="2" id="KW-1133">Transmembrane helix</keyword>
<dbReference type="Proteomes" id="UP000305539">
    <property type="component" value="Unassembled WGS sequence"/>
</dbReference>
<dbReference type="OrthoDB" id="5294672at2"/>
<organism evidence="4 5">
    <name type="scientific">Trinickia terrae</name>
    <dbReference type="NCBI Taxonomy" id="2571161"/>
    <lineage>
        <taxon>Bacteria</taxon>
        <taxon>Pseudomonadati</taxon>
        <taxon>Pseudomonadota</taxon>
        <taxon>Betaproteobacteria</taxon>
        <taxon>Burkholderiales</taxon>
        <taxon>Burkholderiaceae</taxon>
        <taxon>Trinickia</taxon>
    </lineage>
</organism>
<accession>A0A4U1I7X5</accession>
<dbReference type="PANTHER" id="PTHR36698">
    <property type="entry name" value="BLL5892 PROTEIN"/>
    <property type="match status" value="1"/>
</dbReference>
<feature type="domain" description="Mce/MlaD" evidence="3">
    <location>
        <begin position="42"/>
        <end position="112"/>
    </location>
</feature>
<dbReference type="AlphaFoldDB" id="A0A4U1I7X5"/>
<dbReference type="RefSeq" id="WP_136894382.1">
    <property type="nucleotide sequence ID" value="NZ_SWJE01000005.1"/>
</dbReference>
<evidence type="ECO:0000256" key="1">
    <source>
        <dbReference type="SAM" id="MobiDB-lite"/>
    </source>
</evidence>
<evidence type="ECO:0000259" key="3">
    <source>
        <dbReference type="Pfam" id="PF02470"/>
    </source>
</evidence>
<keyword evidence="2" id="KW-0472">Membrane</keyword>
<protein>
    <submittedName>
        <fullName evidence="4">MCE family protein</fullName>
    </submittedName>
</protein>
<reference evidence="4 5" key="1">
    <citation type="submission" date="2019-04" db="EMBL/GenBank/DDBJ databases">
        <title>Trinickia sp. 7GSK02, isolated from subtropical forest soil.</title>
        <authorList>
            <person name="Gao Z.-H."/>
            <person name="Qiu L.-H."/>
        </authorList>
    </citation>
    <scope>NUCLEOTIDE SEQUENCE [LARGE SCALE GENOMIC DNA]</scope>
    <source>
        <strain evidence="4 5">7GSK02</strain>
    </source>
</reference>
<sequence length="320" mass="34177">MENKSHAFWAGLFTIGLAIAIALTVFWFNVDRSVRIPYDLIARTNVTGLFTDAAVRYRGLDVGKVQSIHFDRQHPGQIVIRILVDKTAPITHSTYGSLGFQGVTGIAFVQLEDTGRNLTPFPSSAKQVAQIPMRPGLLDQLQERGDVLMRELESVAKHADNMMSDDMRDQLKATLASLQGAADNVSVIAKQASPAMSKLPGTLDQLSSTLASTNALISHVNGQNGPLVTNLNKIGDAADRASAALTTMNASLQDTASRVNYETLPRVDALTSEVGSAVRSVDRAADLFSTSPRSVLFGAPAPTPGPGEPGFNWPQSAASH</sequence>
<proteinExistence type="predicted"/>
<keyword evidence="5" id="KW-1185">Reference proteome</keyword>
<keyword evidence="2" id="KW-0812">Transmembrane</keyword>
<dbReference type="EMBL" id="SWJE01000005">
    <property type="protein sequence ID" value="TKC89532.1"/>
    <property type="molecule type" value="Genomic_DNA"/>
</dbReference>
<dbReference type="PANTHER" id="PTHR36698:SF3">
    <property type="entry name" value="ABC-TYPE TRANSPORT AUXILIARY LIPOPROTEIN COMPONENT DOMAIN-CONTAINING PROTEIN"/>
    <property type="match status" value="1"/>
</dbReference>
<evidence type="ECO:0000313" key="4">
    <source>
        <dbReference type="EMBL" id="TKC89532.1"/>
    </source>
</evidence>
<feature type="transmembrane region" description="Helical" evidence="2">
    <location>
        <begin position="7"/>
        <end position="28"/>
    </location>
</feature>
<name>A0A4U1I7X5_9BURK</name>
<dbReference type="InterPro" id="IPR003399">
    <property type="entry name" value="Mce/MlaD"/>
</dbReference>
<evidence type="ECO:0000256" key="2">
    <source>
        <dbReference type="SAM" id="Phobius"/>
    </source>
</evidence>